<organism evidence="1 2">
    <name type="scientific">Linnemannia schmuckeri</name>
    <dbReference type="NCBI Taxonomy" id="64567"/>
    <lineage>
        <taxon>Eukaryota</taxon>
        <taxon>Fungi</taxon>
        <taxon>Fungi incertae sedis</taxon>
        <taxon>Mucoromycota</taxon>
        <taxon>Mortierellomycotina</taxon>
        <taxon>Mortierellomycetes</taxon>
        <taxon>Mortierellales</taxon>
        <taxon>Mortierellaceae</taxon>
        <taxon>Linnemannia</taxon>
    </lineage>
</organism>
<gene>
    <name evidence="1" type="ORF">BG015_010791</name>
</gene>
<accession>A0A9P5RX18</accession>
<dbReference type="AlphaFoldDB" id="A0A9P5RX18"/>
<dbReference type="Proteomes" id="UP000748756">
    <property type="component" value="Unassembled WGS sequence"/>
</dbReference>
<name>A0A9P5RX18_9FUNG</name>
<keyword evidence="2" id="KW-1185">Reference proteome</keyword>
<sequence>MTPDLREASQRRLQALLDNSSDCEVRGTISIIYEQLTHLTWVPGYRDNNTSPKSKHWKLVIQLGFDKFVLEFLENNQESHEGLVLVSPYTPSMKKYNTYLLGNIVINMLTFYRDISFMLTNCTAYSITNCNCQHFVQGFLFLYAKCFETRTELLTEILDMIPHKVTKRAVLASMCSNGSQVHSSSP</sequence>
<reference evidence="1" key="1">
    <citation type="journal article" date="2020" name="Fungal Divers.">
        <title>Resolving the Mortierellaceae phylogeny through synthesis of multi-gene phylogenetics and phylogenomics.</title>
        <authorList>
            <person name="Vandepol N."/>
            <person name="Liber J."/>
            <person name="Desiro A."/>
            <person name="Na H."/>
            <person name="Kennedy M."/>
            <person name="Barry K."/>
            <person name="Grigoriev I.V."/>
            <person name="Miller A.N."/>
            <person name="O'Donnell K."/>
            <person name="Stajich J.E."/>
            <person name="Bonito G."/>
        </authorList>
    </citation>
    <scope>NUCLEOTIDE SEQUENCE</scope>
    <source>
        <strain evidence="1">NRRL 6426</strain>
    </source>
</reference>
<proteinExistence type="predicted"/>
<protein>
    <submittedName>
        <fullName evidence="1">Uncharacterized protein</fullName>
    </submittedName>
</protein>
<evidence type="ECO:0000313" key="1">
    <source>
        <dbReference type="EMBL" id="KAF9147542.1"/>
    </source>
</evidence>
<dbReference type="EMBL" id="JAAAUQ010000794">
    <property type="protein sequence ID" value="KAF9147542.1"/>
    <property type="molecule type" value="Genomic_DNA"/>
</dbReference>
<dbReference type="OrthoDB" id="2412423at2759"/>
<evidence type="ECO:0000313" key="2">
    <source>
        <dbReference type="Proteomes" id="UP000748756"/>
    </source>
</evidence>
<comment type="caution">
    <text evidence="1">The sequence shown here is derived from an EMBL/GenBank/DDBJ whole genome shotgun (WGS) entry which is preliminary data.</text>
</comment>